<evidence type="ECO:0000259" key="1">
    <source>
        <dbReference type="Pfam" id="PF24351"/>
    </source>
</evidence>
<sequence length="59" mass="6666">MTPTFEEELDQSSISAVVIENPYSANECVLYPSNATDEKLETMWVLAKDGDYTCLEDMQ</sequence>
<dbReference type="InterPro" id="IPR055933">
    <property type="entry name" value="DUF7511"/>
</dbReference>
<organism evidence="2 3">
    <name type="scientific">Natrarchaeobius halalkaliphilus</name>
    <dbReference type="NCBI Taxonomy" id="1679091"/>
    <lineage>
        <taxon>Archaea</taxon>
        <taxon>Methanobacteriati</taxon>
        <taxon>Methanobacteriota</taxon>
        <taxon>Stenosarchaea group</taxon>
        <taxon>Halobacteria</taxon>
        <taxon>Halobacteriales</taxon>
        <taxon>Natrialbaceae</taxon>
        <taxon>Natrarchaeobius</taxon>
    </lineage>
</organism>
<name>A0A3N6M9W1_9EURY</name>
<protein>
    <recommendedName>
        <fullName evidence="1">DUF7511 domain-containing protein</fullName>
    </recommendedName>
</protein>
<gene>
    <name evidence="2" type="ORF">EA462_02485</name>
</gene>
<dbReference type="AlphaFoldDB" id="A0A3N6M9W1"/>
<evidence type="ECO:0000313" key="3">
    <source>
        <dbReference type="Proteomes" id="UP000273828"/>
    </source>
</evidence>
<dbReference type="Proteomes" id="UP000273828">
    <property type="component" value="Unassembled WGS sequence"/>
</dbReference>
<reference evidence="2 3" key="1">
    <citation type="submission" date="2018-10" db="EMBL/GenBank/DDBJ databases">
        <title>Natrarchaeobius chitinivorans gen. nov., sp. nov., and Natrarchaeobius haloalkaliphilus sp. nov., alkaliphilic, chitin-utilizing haloarchaea from hypersaline alkaline lakes.</title>
        <authorList>
            <person name="Sorokin D.Y."/>
            <person name="Elcheninov A.G."/>
            <person name="Kostrikina N.A."/>
            <person name="Bale N.J."/>
            <person name="Sinninghe Damste J.S."/>
            <person name="Khijniak T.V."/>
            <person name="Kublanov I.V."/>
            <person name="Toshchakov S.V."/>
        </authorList>
    </citation>
    <scope>NUCLEOTIDE SEQUENCE [LARGE SCALE GENOMIC DNA]</scope>
    <source>
        <strain evidence="2 3">AArcht-Sl</strain>
    </source>
</reference>
<dbReference type="EMBL" id="REFY01000001">
    <property type="protein sequence ID" value="RQG93090.1"/>
    <property type="molecule type" value="Genomic_DNA"/>
</dbReference>
<keyword evidence="3" id="KW-1185">Reference proteome</keyword>
<feature type="domain" description="DUF7511" evidence="1">
    <location>
        <begin position="14"/>
        <end position="58"/>
    </location>
</feature>
<dbReference type="Pfam" id="PF24351">
    <property type="entry name" value="DUF7511"/>
    <property type="match status" value="1"/>
</dbReference>
<proteinExistence type="predicted"/>
<evidence type="ECO:0000313" key="2">
    <source>
        <dbReference type="EMBL" id="RQG93090.1"/>
    </source>
</evidence>
<comment type="caution">
    <text evidence="2">The sequence shown here is derived from an EMBL/GenBank/DDBJ whole genome shotgun (WGS) entry which is preliminary data.</text>
</comment>
<accession>A0A3N6M9W1</accession>